<dbReference type="Proteomes" id="UP000236333">
    <property type="component" value="Unassembled WGS sequence"/>
</dbReference>
<reference evidence="2 3" key="1">
    <citation type="journal article" date="2017" name="Mol. Biol. Evol.">
        <title>The 4-celled Tetrabaena socialis nuclear genome reveals the essential components for genetic control of cell number at the origin of multicellularity in the volvocine lineage.</title>
        <authorList>
            <person name="Featherston J."/>
            <person name="Arakaki Y."/>
            <person name="Hanschen E.R."/>
            <person name="Ferris P.J."/>
            <person name="Michod R.E."/>
            <person name="Olson B.J.S.C."/>
            <person name="Nozaki H."/>
            <person name="Durand P.M."/>
        </authorList>
    </citation>
    <scope>NUCLEOTIDE SEQUENCE [LARGE SCALE GENOMIC DNA]</scope>
    <source>
        <strain evidence="2 3">NIES-571</strain>
    </source>
</reference>
<keyword evidence="3" id="KW-1185">Reference proteome</keyword>
<evidence type="ECO:0000313" key="2">
    <source>
        <dbReference type="EMBL" id="PNH02724.1"/>
    </source>
</evidence>
<name>A0A2J7ZR28_9CHLO</name>
<evidence type="ECO:0000313" key="3">
    <source>
        <dbReference type="Proteomes" id="UP000236333"/>
    </source>
</evidence>
<dbReference type="AlphaFoldDB" id="A0A2J7ZR28"/>
<feature type="transmembrane region" description="Helical" evidence="1">
    <location>
        <begin position="6"/>
        <end position="25"/>
    </location>
</feature>
<dbReference type="EMBL" id="PGGS01000606">
    <property type="protein sequence ID" value="PNH02724.1"/>
    <property type="molecule type" value="Genomic_DNA"/>
</dbReference>
<keyword evidence="1" id="KW-1133">Transmembrane helix</keyword>
<dbReference type="OrthoDB" id="539335at2759"/>
<protein>
    <recommendedName>
        <fullName evidence="4">WLM domain-containing protein</fullName>
    </recommendedName>
</protein>
<evidence type="ECO:0008006" key="4">
    <source>
        <dbReference type="Google" id="ProtNLM"/>
    </source>
</evidence>
<organism evidence="2 3">
    <name type="scientific">Tetrabaena socialis</name>
    <dbReference type="NCBI Taxonomy" id="47790"/>
    <lineage>
        <taxon>Eukaryota</taxon>
        <taxon>Viridiplantae</taxon>
        <taxon>Chlorophyta</taxon>
        <taxon>core chlorophytes</taxon>
        <taxon>Chlorophyceae</taxon>
        <taxon>CS clade</taxon>
        <taxon>Chlamydomonadales</taxon>
        <taxon>Tetrabaenaceae</taxon>
        <taxon>Tetrabaena</taxon>
    </lineage>
</organism>
<keyword evidence="1" id="KW-0472">Membrane</keyword>
<evidence type="ECO:0000256" key="1">
    <source>
        <dbReference type="SAM" id="Phobius"/>
    </source>
</evidence>
<gene>
    <name evidence="2" type="ORF">TSOC_011272</name>
</gene>
<sequence length="193" mass="21956">MKLAPITFTDVFILCMMAIILFMYIRRYYGEVEYMTSTVDGKDYLVRKMPDSQEAADRLAQLNKQLSTLIQHMAAKYGDNPDVVRLSQKFNPEAVSEGGMENGYTSYSINKGERIVMCIRQRDGTFVDPNVLIYVAVHELGHIMTTDVGHTPAFWSNFRFLLREAIEIGLYNHVDFGTKPSDYCGIKITSSVL</sequence>
<keyword evidence="1" id="KW-0812">Transmembrane</keyword>
<comment type="caution">
    <text evidence="2">The sequence shown here is derived from an EMBL/GenBank/DDBJ whole genome shotgun (WGS) entry which is preliminary data.</text>
</comment>
<accession>A0A2J7ZR28</accession>
<proteinExistence type="predicted"/>